<gene>
    <name evidence="1" type="ORF">Q31b_49260</name>
</gene>
<accession>A0A5C6DK70</accession>
<comment type="caution">
    <text evidence="1">The sequence shown here is derived from an EMBL/GenBank/DDBJ whole genome shotgun (WGS) entry which is preliminary data.</text>
</comment>
<dbReference type="AlphaFoldDB" id="A0A5C6DK70"/>
<protein>
    <submittedName>
        <fullName evidence="1">Uncharacterized protein</fullName>
    </submittedName>
</protein>
<dbReference type="Proteomes" id="UP000315471">
    <property type="component" value="Unassembled WGS sequence"/>
</dbReference>
<sequence>MYRSLLLITFLVSYCDQLLAQDVKSSDSGIVEHVVQITEFVLTDDGPDTLEEIAANFWKYTADGKGEIVQQFSLTVQDGHNTMLAQSIPIELLRPSKSEHRFQSTDAALAKHHHWIGSAIQLSAKANEQSVQIVLTYAHSFVPNLSPDSKTTDLVVVRADEKLDLNNAVPVAIKTEPVEHNARLFDHEVPPISKKIYLIVSIDQKPNSRIAPPIGEAEPFRAPETAN</sequence>
<organism evidence="1 2">
    <name type="scientific">Novipirellula aureliae</name>
    <dbReference type="NCBI Taxonomy" id="2527966"/>
    <lineage>
        <taxon>Bacteria</taxon>
        <taxon>Pseudomonadati</taxon>
        <taxon>Planctomycetota</taxon>
        <taxon>Planctomycetia</taxon>
        <taxon>Pirellulales</taxon>
        <taxon>Pirellulaceae</taxon>
        <taxon>Novipirellula</taxon>
    </lineage>
</organism>
<name>A0A5C6DK70_9BACT</name>
<reference evidence="1 2" key="1">
    <citation type="submission" date="2019-02" db="EMBL/GenBank/DDBJ databases">
        <title>Deep-cultivation of Planctomycetes and their phenomic and genomic characterization uncovers novel biology.</title>
        <authorList>
            <person name="Wiegand S."/>
            <person name="Jogler M."/>
            <person name="Boedeker C."/>
            <person name="Pinto D."/>
            <person name="Vollmers J."/>
            <person name="Rivas-Marin E."/>
            <person name="Kohn T."/>
            <person name="Peeters S.H."/>
            <person name="Heuer A."/>
            <person name="Rast P."/>
            <person name="Oberbeckmann S."/>
            <person name="Bunk B."/>
            <person name="Jeske O."/>
            <person name="Meyerdierks A."/>
            <person name="Storesund J.E."/>
            <person name="Kallscheuer N."/>
            <person name="Luecker S."/>
            <person name="Lage O.M."/>
            <person name="Pohl T."/>
            <person name="Merkel B.J."/>
            <person name="Hornburger P."/>
            <person name="Mueller R.-W."/>
            <person name="Bruemmer F."/>
            <person name="Labrenz M."/>
            <person name="Spormann A.M."/>
            <person name="Op Den Camp H."/>
            <person name="Overmann J."/>
            <person name="Amann R."/>
            <person name="Jetten M.S.M."/>
            <person name="Mascher T."/>
            <person name="Medema M.H."/>
            <person name="Devos D.P."/>
            <person name="Kaster A.-K."/>
            <person name="Ovreas L."/>
            <person name="Rohde M."/>
            <person name="Galperin M.Y."/>
            <person name="Jogler C."/>
        </authorList>
    </citation>
    <scope>NUCLEOTIDE SEQUENCE [LARGE SCALE GENOMIC DNA]</scope>
    <source>
        <strain evidence="1 2">Q31b</strain>
    </source>
</reference>
<proteinExistence type="predicted"/>
<keyword evidence="2" id="KW-1185">Reference proteome</keyword>
<evidence type="ECO:0000313" key="1">
    <source>
        <dbReference type="EMBL" id="TWU36645.1"/>
    </source>
</evidence>
<evidence type="ECO:0000313" key="2">
    <source>
        <dbReference type="Proteomes" id="UP000315471"/>
    </source>
</evidence>
<dbReference type="EMBL" id="SJPY01000008">
    <property type="protein sequence ID" value="TWU36645.1"/>
    <property type="molecule type" value="Genomic_DNA"/>
</dbReference>